<feature type="region of interest" description="Disordered" evidence="1">
    <location>
        <begin position="1"/>
        <end position="37"/>
    </location>
</feature>
<accession>A0A139IAU4</accession>
<evidence type="ECO:0000313" key="2">
    <source>
        <dbReference type="EMBL" id="KXT11853.1"/>
    </source>
</evidence>
<protein>
    <submittedName>
        <fullName evidence="2">Uncharacterized protein</fullName>
    </submittedName>
</protein>
<feature type="compositionally biased region" description="Low complexity" evidence="1">
    <location>
        <begin position="1"/>
        <end position="26"/>
    </location>
</feature>
<dbReference type="Proteomes" id="UP000073492">
    <property type="component" value="Unassembled WGS sequence"/>
</dbReference>
<proteinExistence type="predicted"/>
<dbReference type="AlphaFoldDB" id="A0A139IAU4"/>
<evidence type="ECO:0000313" key="3">
    <source>
        <dbReference type="Proteomes" id="UP000073492"/>
    </source>
</evidence>
<feature type="region of interest" description="Disordered" evidence="1">
    <location>
        <begin position="282"/>
        <end position="306"/>
    </location>
</feature>
<evidence type="ECO:0000256" key="1">
    <source>
        <dbReference type="SAM" id="MobiDB-lite"/>
    </source>
</evidence>
<reference evidence="2 3" key="1">
    <citation type="submission" date="2015-07" db="EMBL/GenBank/DDBJ databases">
        <title>Comparative genomics of the Sigatoka disease complex on banana suggests a link between parallel evolutionary changes in Pseudocercospora fijiensis and Pseudocercospora eumusae and increased virulence on the banana host.</title>
        <authorList>
            <person name="Chang T.-C."/>
            <person name="Salvucci A."/>
            <person name="Crous P.W."/>
            <person name="Stergiopoulos I."/>
        </authorList>
    </citation>
    <scope>NUCLEOTIDE SEQUENCE [LARGE SCALE GENOMIC DNA]</scope>
    <source>
        <strain evidence="2 3">CBS 116634</strain>
    </source>
</reference>
<comment type="caution">
    <text evidence="2">The sequence shown here is derived from an EMBL/GenBank/DDBJ whole genome shotgun (WGS) entry which is preliminary data.</text>
</comment>
<gene>
    <name evidence="2" type="ORF">AC579_4290</name>
</gene>
<sequence>MSARTTAPIAKAPATKPSTSTTNTVTPPSPSQPKETTTLVRASDRFGVRHNTSWTKEERPWPIADRLRKPRIASLTGGKSFRSWLRDMLEDDDVDDDEVVLDMTSTGGVALQAHQHLPMVHQDYLVFGPRTSRDKQYITTVPATSPRIDEDDAVYKYGGTAVRTNNELNGRITDVMVCSKDICQNERCYTPPGREDPVKPDHTPMPFESMPFVHTKRDCVVRDGVTYFEGVLDIPNSSWSSLPPQVEKVDVMFVVDGEEVKSVSDLSEARCVARERLVAIGETAGEDKKPAVTGRRNAGRAAKKKA</sequence>
<keyword evidence="3" id="KW-1185">Reference proteome</keyword>
<organism evidence="2 3">
    <name type="scientific">Pseudocercospora musae</name>
    <dbReference type="NCBI Taxonomy" id="113226"/>
    <lineage>
        <taxon>Eukaryota</taxon>
        <taxon>Fungi</taxon>
        <taxon>Dikarya</taxon>
        <taxon>Ascomycota</taxon>
        <taxon>Pezizomycotina</taxon>
        <taxon>Dothideomycetes</taxon>
        <taxon>Dothideomycetidae</taxon>
        <taxon>Mycosphaerellales</taxon>
        <taxon>Mycosphaerellaceae</taxon>
        <taxon>Pseudocercospora</taxon>
    </lineage>
</organism>
<dbReference type="EMBL" id="LFZO01000178">
    <property type="protein sequence ID" value="KXT11853.1"/>
    <property type="molecule type" value="Genomic_DNA"/>
</dbReference>
<feature type="compositionally biased region" description="Basic residues" evidence="1">
    <location>
        <begin position="297"/>
        <end position="306"/>
    </location>
</feature>
<name>A0A139IAU4_9PEZI</name>